<dbReference type="Gene3D" id="1.20.58.480">
    <property type="match status" value="1"/>
</dbReference>
<dbReference type="PANTHER" id="PTHR19384:SF17">
    <property type="entry name" value="NADPH--CYTOCHROME P450 REDUCTASE"/>
    <property type="match status" value="1"/>
</dbReference>
<feature type="compositionally biased region" description="Polar residues" evidence="10">
    <location>
        <begin position="1447"/>
        <end position="1461"/>
    </location>
</feature>
<evidence type="ECO:0000256" key="3">
    <source>
        <dbReference type="ARBA" id="ARBA00022617"/>
    </source>
</evidence>
<gene>
    <name evidence="12" type="ORF">BU26DRAFT_560327</name>
</gene>
<dbReference type="Pfam" id="PF00667">
    <property type="entry name" value="FAD_binding_1"/>
    <property type="match status" value="1"/>
</dbReference>
<dbReference type="Gene3D" id="3.10.120.10">
    <property type="entry name" value="Cytochrome b5-like heme/steroid binding domain"/>
    <property type="match status" value="1"/>
</dbReference>
<proteinExistence type="inferred from homology"/>
<reference evidence="12" key="1">
    <citation type="journal article" date="2020" name="Stud. Mycol.">
        <title>101 Dothideomycetes genomes: a test case for predicting lifestyles and emergence of pathogens.</title>
        <authorList>
            <person name="Haridas S."/>
            <person name="Albert R."/>
            <person name="Binder M."/>
            <person name="Bloem J."/>
            <person name="Labutti K."/>
            <person name="Salamov A."/>
            <person name="Andreopoulos B."/>
            <person name="Baker S."/>
            <person name="Barry K."/>
            <person name="Bills G."/>
            <person name="Bluhm B."/>
            <person name="Cannon C."/>
            <person name="Castanera R."/>
            <person name="Culley D."/>
            <person name="Daum C."/>
            <person name="Ezra D."/>
            <person name="Gonzalez J."/>
            <person name="Henrissat B."/>
            <person name="Kuo A."/>
            <person name="Liang C."/>
            <person name="Lipzen A."/>
            <person name="Lutzoni F."/>
            <person name="Magnuson J."/>
            <person name="Mondo S."/>
            <person name="Nolan M."/>
            <person name="Ohm R."/>
            <person name="Pangilinan J."/>
            <person name="Park H.-J."/>
            <person name="Ramirez L."/>
            <person name="Alfaro M."/>
            <person name="Sun H."/>
            <person name="Tritt A."/>
            <person name="Yoshinaga Y."/>
            <person name="Zwiers L.-H."/>
            <person name="Turgeon B."/>
            <person name="Goodwin S."/>
            <person name="Spatafora J."/>
            <person name="Crous P."/>
            <person name="Grigoriev I."/>
        </authorList>
    </citation>
    <scope>NUCLEOTIDE SEQUENCE</scope>
    <source>
        <strain evidence="12">CBS 122368</strain>
    </source>
</reference>
<dbReference type="InterPro" id="IPR023173">
    <property type="entry name" value="NADPH_Cyt_P450_Rdtase_alpha"/>
</dbReference>
<dbReference type="InterPro" id="IPR018506">
    <property type="entry name" value="Cyt_B5_heme-BS"/>
</dbReference>
<dbReference type="GO" id="GO:0010181">
    <property type="term" value="F:FMN binding"/>
    <property type="evidence" value="ECO:0007669"/>
    <property type="project" value="TreeGrafter"/>
</dbReference>
<dbReference type="GO" id="GO:0050660">
    <property type="term" value="F:flavin adenine dinucleotide binding"/>
    <property type="evidence" value="ECO:0007669"/>
    <property type="project" value="TreeGrafter"/>
</dbReference>
<dbReference type="InterPro" id="IPR037217">
    <property type="entry name" value="Trp/Indoleamine_2_3_dOase-like"/>
</dbReference>
<evidence type="ECO:0000256" key="6">
    <source>
        <dbReference type="ARBA" id="ARBA00022827"/>
    </source>
</evidence>
<dbReference type="Pfam" id="PF01231">
    <property type="entry name" value="IDO"/>
    <property type="match status" value="1"/>
</dbReference>
<feature type="region of interest" description="Disordered" evidence="10">
    <location>
        <begin position="1396"/>
        <end position="1549"/>
    </location>
</feature>
<dbReference type="GO" id="GO:0046872">
    <property type="term" value="F:metal ion binding"/>
    <property type="evidence" value="ECO:0007669"/>
    <property type="project" value="UniProtKB-KW"/>
</dbReference>
<feature type="compositionally biased region" description="Low complexity" evidence="10">
    <location>
        <begin position="1506"/>
        <end position="1528"/>
    </location>
</feature>
<feature type="compositionally biased region" description="Polar residues" evidence="10">
    <location>
        <begin position="1398"/>
        <end position="1422"/>
    </location>
</feature>
<dbReference type="InterPro" id="IPR001709">
    <property type="entry name" value="Flavoprot_Pyr_Nucl_cyt_Rdtase"/>
</dbReference>
<keyword evidence="4" id="KW-0285">Flavoprotein</keyword>
<evidence type="ECO:0000256" key="9">
    <source>
        <dbReference type="ARBA" id="ARBA00023797"/>
    </source>
</evidence>
<dbReference type="PRINTS" id="PR00371">
    <property type="entry name" value="FPNCR"/>
</dbReference>
<evidence type="ECO:0000256" key="8">
    <source>
        <dbReference type="ARBA" id="ARBA00023004"/>
    </source>
</evidence>
<dbReference type="InterPro" id="IPR003097">
    <property type="entry name" value="CysJ-like_FAD-binding"/>
</dbReference>
<organism evidence="12 13">
    <name type="scientific">Trematosphaeria pertusa</name>
    <dbReference type="NCBI Taxonomy" id="390896"/>
    <lineage>
        <taxon>Eukaryota</taxon>
        <taxon>Fungi</taxon>
        <taxon>Dikarya</taxon>
        <taxon>Ascomycota</taxon>
        <taxon>Pezizomycotina</taxon>
        <taxon>Dothideomycetes</taxon>
        <taxon>Pleosporomycetidae</taxon>
        <taxon>Pleosporales</taxon>
        <taxon>Massarineae</taxon>
        <taxon>Trematosphaeriaceae</taxon>
        <taxon>Trematosphaeria</taxon>
    </lineage>
</organism>
<feature type="compositionally biased region" description="Low complexity" evidence="10">
    <location>
        <begin position="1481"/>
        <end position="1498"/>
    </location>
</feature>
<protein>
    <recommendedName>
        <fullName evidence="9">NADPH--hemoprotein reductase</fullName>
        <ecNumber evidence="9">1.6.2.4</ecNumber>
    </recommendedName>
</protein>
<evidence type="ECO:0000313" key="13">
    <source>
        <dbReference type="Proteomes" id="UP000800094"/>
    </source>
</evidence>
<dbReference type="EMBL" id="ML987191">
    <property type="protein sequence ID" value="KAF2252980.1"/>
    <property type="molecule type" value="Genomic_DNA"/>
</dbReference>
<evidence type="ECO:0000256" key="5">
    <source>
        <dbReference type="ARBA" id="ARBA00022723"/>
    </source>
</evidence>
<accession>A0A6A6ITS7</accession>
<dbReference type="GO" id="GO:0003958">
    <property type="term" value="F:NADPH-hemoprotein reductase activity"/>
    <property type="evidence" value="ECO:0007669"/>
    <property type="project" value="UniProtKB-EC"/>
</dbReference>
<dbReference type="SMART" id="SM01117">
    <property type="entry name" value="Cyt-b5"/>
    <property type="match status" value="1"/>
</dbReference>
<evidence type="ECO:0000313" key="12">
    <source>
        <dbReference type="EMBL" id="KAF2252980.1"/>
    </source>
</evidence>
<keyword evidence="13" id="KW-1185">Reference proteome</keyword>
<dbReference type="FunFam" id="1.20.58.480:FF:000018">
    <property type="entry name" value="Uncharacterized protein"/>
    <property type="match status" value="1"/>
</dbReference>
<dbReference type="GO" id="GO:0019441">
    <property type="term" value="P:L-tryptophan catabolic process to kynurenine"/>
    <property type="evidence" value="ECO:0007669"/>
    <property type="project" value="InterPro"/>
</dbReference>
<dbReference type="InterPro" id="IPR039261">
    <property type="entry name" value="FNR_nucleotide-bd"/>
</dbReference>
<dbReference type="Gene3D" id="2.40.30.10">
    <property type="entry name" value="Translation factors"/>
    <property type="match status" value="1"/>
</dbReference>
<dbReference type="PANTHER" id="PTHR19384">
    <property type="entry name" value="NITRIC OXIDE SYNTHASE-RELATED"/>
    <property type="match status" value="1"/>
</dbReference>
<evidence type="ECO:0000259" key="11">
    <source>
        <dbReference type="PROSITE" id="PS50255"/>
    </source>
</evidence>
<dbReference type="SUPFAM" id="SSF63380">
    <property type="entry name" value="Riboflavin synthase domain-like"/>
    <property type="match status" value="1"/>
</dbReference>
<keyword evidence="3" id="KW-0349">Heme</keyword>
<dbReference type="Gene3D" id="3.40.50.80">
    <property type="entry name" value="Nucleotide-binding domain of ferredoxin-NADP reductase (FNR) module"/>
    <property type="match status" value="1"/>
</dbReference>
<comment type="similarity">
    <text evidence="2">Belongs to the indoleamine 2,3-dioxygenase family.</text>
</comment>
<dbReference type="EC" id="1.6.2.4" evidence="9"/>
<dbReference type="InterPro" id="IPR036400">
    <property type="entry name" value="Cyt_B5-like_heme/steroid_sf"/>
</dbReference>
<keyword evidence="7" id="KW-0560">Oxidoreductase</keyword>
<dbReference type="InterPro" id="IPR001199">
    <property type="entry name" value="Cyt_B5-like_heme/steroid-bd"/>
</dbReference>
<dbReference type="SUPFAM" id="SSF52343">
    <property type="entry name" value="Ferredoxin reductase-like, C-terminal NADP-linked domain"/>
    <property type="match status" value="1"/>
</dbReference>
<dbReference type="InterPro" id="IPR017938">
    <property type="entry name" value="Riboflavin_synthase-like_b-brl"/>
</dbReference>
<evidence type="ECO:0000256" key="1">
    <source>
        <dbReference type="ARBA" id="ARBA00001974"/>
    </source>
</evidence>
<dbReference type="GeneID" id="54586120"/>
<dbReference type="GO" id="GO:0016702">
    <property type="term" value="F:oxidoreductase activity, acting on single donors with incorporation of molecular oxygen, incorporation of two atoms of oxygen"/>
    <property type="evidence" value="ECO:0007669"/>
    <property type="project" value="UniProtKB-ARBA"/>
</dbReference>
<sequence>MLKGSDDTTVLHEKERKALNEMLMPEAPAREVTKGLKNADNLQPEDDDLLAFALGAPARRVLMRAEEIGPQTGWKDGYLSSGFGFLPPDPSDAPVALRASPGRVWSDLCERMPGVVARGNMRNSILALPLVYGTPDVIPDRALWAATVCLGILASVYRYEEMNDGNEGVNVVAPQGAFKNIHGDDDEEEETKGIPRNIAIPLRQVCTRMGRALPHLTQFDVSIYNYKLRDPTSVQPYVARTENMDLRWPASDPVFNDRGEAMFLLCMAEVHGCFQTGIETVTRCQEAVMNRDTETLLREMVKLKELVDQLAYVFHKISVNPNAGEQFANPVEWGQRYAKFSAPLSKRVPALSGLALPLFLLMDAFIGRTKYTSFLGVEAIHLRRWLPLNIRAFIAAIENHYRVPEFVKASGDPRLEGVLEGIIESYAGERGFMGTHRYKVFGFLEIVGKTGRTETNGNAGAGDSDGRAWEEVHRTLSDSMKERLDPYRGEVKVQPHQMRGSFEECRFQARILDRQIIDHDPNRSTGMVSFDLHNTGITFQPGDRLAVMPVNPSYETAKVAAALGLEEMWDVIVPVEQGSEWARFSKHIEIVSKVHSGGLTVRDILKRGHLAPLTKELVLQIHQMLRASCQTTLKILASNEWPVKGSVGDLLQTAIAEVPQDIWDRAFDLYNLAWLPKLISLEVPRTYSISNSSSELLPSMIDLTVSRTETPRDPIFHGVQPALPLYGVSSGFLNPSPGLMEYPCDAADDQAVLIGVSRPIQFQLPPSTTVPVAMFAGGSGIAPFRGFWQKRVQSGIGRNILFLGVQSREKFVHEAELRGLVQEGSLELHTAFSRDRRGLVYDHAMRELVEQDMEPRYIDATIVDQGRLVSELVMSKTQGGLGGYLYICGSVSVYETVMSGIKQAIYKYQASTQSTADSLLATAFAERRFMLDIFMTPRAISSSTPTIPMSKLAAHTGHRKGSRMWIGVHGGVYDVTDFLPMHPGGTLIVAASAGFDATKTFHELAHDTNPEVSSLLSKYFIGHLSMKPDFRSSEISRLYDMWYQYLRTSVESLTTLYFEANNILEDSKIWFSGGLFNIGGVRKFYQFQSRLMQGGFSTLFGAKLQEIYLKLSFTMANAVAPNVRLPDIIGTITRAHSSPDATRAMQEVSHIGQFVSNNSKSARFHENGILRYAQTVTELDVSFLEQIRDEAGQGMDAFDMIASMDEPASSKQVKLASYLLTVLERIGARLEAYYAALSQESIYRPEIENNPARTRWNNVRRKIADGSFFVLAKPPSMSASDGLSPGLRSRPGPNGVEVDFAQIFASAQQTLQLSPQSMSVYQDPVPQQPRRLADMHTARAANNTQAPSTFDMQQQGTALRRMSTFINDNMSTIRRLSRLPAEYDFASLMATYGKHPQQAPSAVSRSHTQTPSVVSNRATQSLRVRGNTGTGSTSPLPAPAPLRVRTRTPSLEKSFQLNHRQPSAPPTKDLPQLPQMPPAPSSTSPPVSASNAMNAAMAHLNRRQPPRSSTPLPASPRASLALSSISASSRRKMSGDEPPPPVPGMPVVPPGLRALKLAASVNGDEMRFQQVQARV</sequence>
<evidence type="ECO:0000256" key="2">
    <source>
        <dbReference type="ARBA" id="ARBA00007119"/>
    </source>
</evidence>
<keyword evidence="5" id="KW-0479">Metal-binding</keyword>
<name>A0A6A6ITS7_9PLEO</name>
<feature type="compositionally biased region" description="Pro residues" evidence="10">
    <location>
        <begin position="1537"/>
        <end position="1549"/>
    </location>
</feature>
<dbReference type="GO" id="GO:0020037">
    <property type="term" value="F:heme binding"/>
    <property type="evidence" value="ECO:0007669"/>
    <property type="project" value="InterPro"/>
</dbReference>
<dbReference type="InterPro" id="IPR000898">
    <property type="entry name" value="Indolamine_dOase"/>
</dbReference>
<feature type="domain" description="Cytochrome b5 heme-binding" evidence="11">
    <location>
        <begin position="944"/>
        <end position="1025"/>
    </location>
</feature>
<evidence type="ECO:0000256" key="7">
    <source>
        <dbReference type="ARBA" id="ARBA00023002"/>
    </source>
</evidence>
<keyword evidence="8" id="KW-0408">Iron</keyword>
<dbReference type="Pfam" id="PF00173">
    <property type="entry name" value="Cyt-b5"/>
    <property type="match status" value="1"/>
</dbReference>
<dbReference type="PROSITE" id="PS00191">
    <property type="entry name" value="CYTOCHROME_B5_1"/>
    <property type="match status" value="1"/>
</dbReference>
<keyword evidence="6" id="KW-0274">FAD</keyword>
<evidence type="ECO:0000256" key="4">
    <source>
        <dbReference type="ARBA" id="ARBA00022630"/>
    </source>
</evidence>
<dbReference type="SUPFAM" id="SSF55856">
    <property type="entry name" value="Cytochrome b5-like heme/steroid binding domain"/>
    <property type="match status" value="1"/>
</dbReference>
<dbReference type="GO" id="GO:0005829">
    <property type="term" value="C:cytosol"/>
    <property type="evidence" value="ECO:0007669"/>
    <property type="project" value="TreeGrafter"/>
</dbReference>
<dbReference type="OrthoDB" id="260519at2759"/>
<dbReference type="Proteomes" id="UP000800094">
    <property type="component" value="Unassembled WGS sequence"/>
</dbReference>
<dbReference type="SUPFAM" id="SSF140959">
    <property type="entry name" value="Indolic compounds 2,3-dioxygenase-like"/>
    <property type="match status" value="1"/>
</dbReference>
<evidence type="ECO:0000256" key="10">
    <source>
        <dbReference type="SAM" id="MobiDB-lite"/>
    </source>
</evidence>
<dbReference type="Gene3D" id="1.20.990.10">
    <property type="entry name" value="NADPH-cytochrome p450 Reductase, Chain A, domain 3"/>
    <property type="match status" value="1"/>
</dbReference>
<dbReference type="InterPro" id="IPR001433">
    <property type="entry name" value="OxRdtase_FAD/NAD-bd"/>
</dbReference>
<dbReference type="Pfam" id="PF00175">
    <property type="entry name" value="NAD_binding_1"/>
    <property type="match status" value="1"/>
</dbReference>
<dbReference type="PROSITE" id="PS50255">
    <property type="entry name" value="CYTOCHROME_B5_2"/>
    <property type="match status" value="1"/>
</dbReference>
<comment type="cofactor">
    <cofactor evidence="1">
        <name>FAD</name>
        <dbReference type="ChEBI" id="CHEBI:57692"/>
    </cofactor>
</comment>
<dbReference type="RefSeq" id="XP_033687984.1">
    <property type="nucleotide sequence ID" value="XM_033832790.1"/>
</dbReference>